<keyword evidence="3" id="KW-1185">Reference proteome</keyword>
<reference evidence="2 3" key="1">
    <citation type="submission" date="2015-03" db="EMBL/GenBank/DDBJ databases">
        <authorList>
            <person name="Radwan O."/>
            <person name="Al-Naeli F.A."/>
            <person name="Rendon G.A."/>
            <person name="Fields C."/>
        </authorList>
    </citation>
    <scope>NUCLEOTIDE SEQUENCE [LARGE SCALE GENOMIC DNA]</scope>
    <source>
        <strain evidence="2">CR-DP1</strain>
    </source>
</reference>
<organism evidence="2 3">
    <name type="scientific">Thielaviopsis punctulata</name>
    <dbReference type="NCBI Taxonomy" id="72032"/>
    <lineage>
        <taxon>Eukaryota</taxon>
        <taxon>Fungi</taxon>
        <taxon>Dikarya</taxon>
        <taxon>Ascomycota</taxon>
        <taxon>Pezizomycotina</taxon>
        <taxon>Sordariomycetes</taxon>
        <taxon>Hypocreomycetidae</taxon>
        <taxon>Microascales</taxon>
        <taxon>Ceratocystidaceae</taxon>
        <taxon>Thielaviopsis</taxon>
    </lineage>
</organism>
<sequence length="297" mass="32881">MPLIPRIQFHEIDDQPWFPPFLRTYVQGSLTEVWTTRIPLLQPASPAHVAANTLTGVLGLRTSAYAFVDFCAGAGGPTPAIERHVNRALRAAARAPVRFVMTDLHPNPWGWEAAVKRAAARGDEGPVCLGYEPGSVDASAAPRGLVEQYTRNGGKVFRLYNLAFHHFDNELARRILKNTVETSHGFAIFELQDRTLSTVFSLFMLAIGIFLAAPYYAWKWRAPSVLFFTYVLPVLPFVLVFDGVVSALRTRSPDEVEALLRSCGAEGAEKWTVVSGRVQVIWPWGNLNYVIGMPAEG</sequence>
<keyword evidence="1" id="KW-0472">Membrane</keyword>
<dbReference type="EMBL" id="LAEV01001611">
    <property type="protein sequence ID" value="KKA27642.1"/>
    <property type="molecule type" value="Genomic_DNA"/>
</dbReference>
<dbReference type="AlphaFoldDB" id="A0A0F4ZAT9"/>
<comment type="caution">
    <text evidence="2">The sequence shown here is derived from an EMBL/GenBank/DDBJ whole genome shotgun (WGS) entry which is preliminary data.</text>
</comment>
<keyword evidence="1" id="KW-0812">Transmembrane</keyword>
<evidence type="ECO:0000313" key="2">
    <source>
        <dbReference type="EMBL" id="KKA27642.1"/>
    </source>
</evidence>
<accession>A0A0F4ZAT9</accession>
<evidence type="ECO:0008006" key="4">
    <source>
        <dbReference type="Google" id="ProtNLM"/>
    </source>
</evidence>
<proteinExistence type="predicted"/>
<protein>
    <recommendedName>
        <fullName evidence="4">Methyltransferase domain-containing protein</fullName>
    </recommendedName>
</protein>
<gene>
    <name evidence="2" type="ORF">TD95_001744</name>
</gene>
<dbReference type="OrthoDB" id="2101715at2759"/>
<evidence type="ECO:0000256" key="1">
    <source>
        <dbReference type="SAM" id="Phobius"/>
    </source>
</evidence>
<dbReference type="Proteomes" id="UP000033483">
    <property type="component" value="Unassembled WGS sequence"/>
</dbReference>
<name>A0A0F4ZAT9_9PEZI</name>
<keyword evidence="1" id="KW-1133">Transmembrane helix</keyword>
<evidence type="ECO:0000313" key="3">
    <source>
        <dbReference type="Proteomes" id="UP000033483"/>
    </source>
</evidence>
<feature type="transmembrane region" description="Helical" evidence="1">
    <location>
        <begin position="199"/>
        <end position="218"/>
    </location>
</feature>
<feature type="transmembrane region" description="Helical" evidence="1">
    <location>
        <begin position="224"/>
        <end position="245"/>
    </location>
</feature>